<proteinExistence type="predicted"/>
<gene>
    <name evidence="1" type="ORF">SAMN06265827_14721</name>
</gene>
<protein>
    <submittedName>
        <fullName evidence="1">Uncharacterized protein</fullName>
    </submittedName>
</protein>
<accession>A0A285IGS5</accession>
<dbReference type="RefSeq" id="WP_172432015.1">
    <property type="nucleotide sequence ID" value="NZ_OBDZ01000047.1"/>
</dbReference>
<evidence type="ECO:0000313" key="1">
    <source>
        <dbReference type="EMBL" id="SNY47123.1"/>
    </source>
</evidence>
<organism evidence="1 2">
    <name type="scientific">Orenia metallireducens</name>
    <dbReference type="NCBI Taxonomy" id="1413210"/>
    <lineage>
        <taxon>Bacteria</taxon>
        <taxon>Bacillati</taxon>
        <taxon>Bacillota</taxon>
        <taxon>Clostridia</taxon>
        <taxon>Halanaerobiales</taxon>
        <taxon>Halobacteroidaceae</taxon>
        <taxon>Orenia</taxon>
    </lineage>
</organism>
<dbReference type="Proteomes" id="UP000219573">
    <property type="component" value="Unassembled WGS sequence"/>
</dbReference>
<name>A0A285IGS5_9FIRM</name>
<dbReference type="EMBL" id="OBDZ01000047">
    <property type="protein sequence ID" value="SNY47123.1"/>
    <property type="molecule type" value="Genomic_DNA"/>
</dbReference>
<sequence length="55" mass="6521">MDKVAEVDMLIERYKSKINEAGASKIVKMVCRHKIKDLDIYKDKLLKNKSYYIEN</sequence>
<reference evidence="2" key="1">
    <citation type="submission" date="2017-09" db="EMBL/GenBank/DDBJ databases">
        <authorList>
            <person name="Varghese N."/>
            <person name="Submissions S."/>
        </authorList>
    </citation>
    <scope>NUCLEOTIDE SEQUENCE [LARGE SCALE GENOMIC DNA]</scope>
    <source>
        <strain evidence="2">MSL47</strain>
    </source>
</reference>
<keyword evidence="2" id="KW-1185">Reference proteome</keyword>
<dbReference type="AlphaFoldDB" id="A0A285IGS5"/>
<evidence type="ECO:0000313" key="2">
    <source>
        <dbReference type="Proteomes" id="UP000219573"/>
    </source>
</evidence>